<name>A0ABR6ZVS0_9BURK</name>
<protein>
    <submittedName>
        <fullName evidence="3">Phage tail sheath family protein</fullName>
    </submittedName>
</protein>
<evidence type="ECO:0000259" key="2">
    <source>
        <dbReference type="Pfam" id="PF17482"/>
    </source>
</evidence>
<dbReference type="Gene3D" id="3.40.50.11780">
    <property type="match status" value="1"/>
</dbReference>
<dbReference type="PANTHER" id="PTHR35861">
    <property type="match status" value="1"/>
</dbReference>
<dbReference type="PANTHER" id="PTHR35861:SF1">
    <property type="entry name" value="PHAGE TAIL SHEATH PROTEIN"/>
    <property type="match status" value="1"/>
</dbReference>
<evidence type="ECO:0000313" key="3">
    <source>
        <dbReference type="EMBL" id="MBC3919718.1"/>
    </source>
</evidence>
<proteinExistence type="inferred from homology"/>
<reference evidence="3 4" key="1">
    <citation type="submission" date="2020-08" db="EMBL/GenBank/DDBJ databases">
        <title>Novel species isolated from subtropical streams in China.</title>
        <authorList>
            <person name="Lu H."/>
        </authorList>
    </citation>
    <scope>NUCLEOTIDE SEQUENCE [LARGE SCALE GENOMIC DNA]</scope>
    <source>
        <strain evidence="3 4">CY18W</strain>
    </source>
</reference>
<gene>
    <name evidence="3" type="ORF">H8L32_19735</name>
</gene>
<keyword evidence="4" id="KW-1185">Reference proteome</keyword>
<dbReference type="Proteomes" id="UP000650424">
    <property type="component" value="Unassembled WGS sequence"/>
</dbReference>
<dbReference type="RefSeq" id="WP_186948984.1">
    <property type="nucleotide sequence ID" value="NZ_JACOGF010000011.1"/>
</dbReference>
<dbReference type="InterPro" id="IPR020287">
    <property type="entry name" value="Tail_sheath_C"/>
</dbReference>
<accession>A0ABR6ZVS0</accession>
<organism evidence="3 4">
    <name type="scientific">Undibacterium hunanense</name>
    <dbReference type="NCBI Taxonomy" id="2762292"/>
    <lineage>
        <taxon>Bacteria</taxon>
        <taxon>Pseudomonadati</taxon>
        <taxon>Pseudomonadota</taxon>
        <taxon>Betaproteobacteria</taxon>
        <taxon>Burkholderiales</taxon>
        <taxon>Oxalobacteraceae</taxon>
        <taxon>Undibacterium</taxon>
    </lineage>
</organism>
<dbReference type="Pfam" id="PF17482">
    <property type="entry name" value="Phage_sheath_1C"/>
    <property type="match status" value="1"/>
</dbReference>
<sequence>MSIQETTPGVVFATEHTTEHTAEYSAEVASFTGHVVQAATGIPLFIGYTQTATADGKSVVGQPISITSLEEYARIFGGAAQVEYDYVSLTQAYPPYAVNAATPAFLLYPGLQMFFSNGGGTCYVLSLGTYAGVISNGSVFSKDAYTAALAGLAGLPEPDTLVLPDAVYLALDDWASVSQTALRLCSETQNLVYILDVLNGYLPSDGSSKDPITGGTGNGGFYKVAGLGEDFNQYGVSYYPWLNTNVVSVSAIDYTWISAASLPQFSADLATEALELFALQPADKLQTYLTTLVDTLTQAADPATVRQRHLGLQAASPLYRQTMQNLATSVNLLPPSSAMAGVYTRNDATSGVFHAPANTSIIDAVSPAVMLDDSQQAKINVPLNGLAVNAIRVFPNFGMLIWGARTMAGNSDDWRYVNFKRIVIMLDKSIRTALKSYAFSANDNSTWSAVTASINSFLTAQWKAGCLVGSSPAEAFGVIMGMGSSMTAEDILQGMMRVSIKVALTMPAEFIILEYEQQVLVPA</sequence>
<comment type="similarity">
    <text evidence="1">Belongs to the myoviridae tail sheath protein family.</text>
</comment>
<comment type="caution">
    <text evidence="3">The sequence shown here is derived from an EMBL/GenBank/DDBJ whole genome shotgun (WGS) entry which is preliminary data.</text>
</comment>
<dbReference type="InterPro" id="IPR052042">
    <property type="entry name" value="Tail_sheath_structural"/>
</dbReference>
<evidence type="ECO:0000256" key="1">
    <source>
        <dbReference type="ARBA" id="ARBA00008005"/>
    </source>
</evidence>
<evidence type="ECO:0000313" key="4">
    <source>
        <dbReference type="Proteomes" id="UP000650424"/>
    </source>
</evidence>
<feature type="domain" description="Tail sheath protein C-terminal" evidence="2">
    <location>
        <begin position="411"/>
        <end position="515"/>
    </location>
</feature>
<dbReference type="EMBL" id="JACOGF010000011">
    <property type="protein sequence ID" value="MBC3919718.1"/>
    <property type="molecule type" value="Genomic_DNA"/>
</dbReference>